<name>A0A9Q0AQQ0_9PEZI</name>
<feature type="domain" description="VOC" evidence="3">
    <location>
        <begin position="18"/>
        <end position="135"/>
    </location>
</feature>
<dbReference type="PROSITE" id="PS51819">
    <property type="entry name" value="VOC"/>
    <property type="match status" value="1"/>
</dbReference>
<comment type="similarity">
    <text evidence="1">Belongs to the glyoxalase I family.</text>
</comment>
<reference evidence="4" key="1">
    <citation type="submission" date="2021-03" db="EMBL/GenBank/DDBJ databases">
        <title>Revisited historic fungal species revealed as producer of novel bioactive compounds through whole genome sequencing and comparative genomics.</title>
        <authorList>
            <person name="Vignolle G.A."/>
            <person name="Hochenegger N."/>
            <person name="Mach R.L."/>
            <person name="Mach-Aigner A.R."/>
            <person name="Javad Rahimi M."/>
            <person name="Salim K.A."/>
            <person name="Chan C.M."/>
            <person name="Lim L.B.L."/>
            <person name="Cai F."/>
            <person name="Druzhinina I.S."/>
            <person name="U'Ren J.M."/>
            <person name="Derntl C."/>
        </authorList>
    </citation>
    <scope>NUCLEOTIDE SEQUENCE</scope>
    <source>
        <strain evidence="4">TUCIM 5799</strain>
    </source>
</reference>
<evidence type="ECO:0000259" key="3">
    <source>
        <dbReference type="PROSITE" id="PS51819"/>
    </source>
</evidence>
<dbReference type="InterPro" id="IPR050383">
    <property type="entry name" value="GlyoxalaseI/FosfomycinResist"/>
</dbReference>
<dbReference type="Gene3D" id="3.10.180.10">
    <property type="entry name" value="2,3-Dihydroxybiphenyl 1,2-Dioxygenase, domain 1"/>
    <property type="match status" value="1"/>
</dbReference>
<keyword evidence="5" id="KW-1185">Reference proteome</keyword>
<evidence type="ECO:0000313" key="4">
    <source>
        <dbReference type="EMBL" id="KAI1879824.1"/>
    </source>
</evidence>
<dbReference type="InterPro" id="IPR029068">
    <property type="entry name" value="Glyas_Bleomycin-R_OHBP_Dase"/>
</dbReference>
<evidence type="ECO:0000256" key="1">
    <source>
        <dbReference type="ARBA" id="ARBA00010363"/>
    </source>
</evidence>
<evidence type="ECO:0000256" key="2">
    <source>
        <dbReference type="SAM" id="MobiDB-lite"/>
    </source>
</evidence>
<dbReference type="Proteomes" id="UP000829685">
    <property type="component" value="Unassembled WGS sequence"/>
</dbReference>
<dbReference type="InterPro" id="IPR004360">
    <property type="entry name" value="Glyas_Fos-R_dOase_dom"/>
</dbReference>
<evidence type="ECO:0000313" key="5">
    <source>
        <dbReference type="Proteomes" id="UP000829685"/>
    </source>
</evidence>
<dbReference type="AlphaFoldDB" id="A0A9Q0AQQ0"/>
<dbReference type="PANTHER" id="PTHR21366">
    <property type="entry name" value="GLYOXALASE FAMILY PROTEIN"/>
    <property type="match status" value="1"/>
</dbReference>
<dbReference type="Pfam" id="PF00903">
    <property type="entry name" value="Glyoxalase"/>
    <property type="match status" value="1"/>
</dbReference>
<dbReference type="OrthoDB" id="5371818at2759"/>
<gene>
    <name evidence="4" type="ORF">JX265_001445</name>
</gene>
<proteinExistence type="inferred from homology"/>
<dbReference type="InterPro" id="IPR037523">
    <property type="entry name" value="VOC_core"/>
</dbReference>
<dbReference type="PANTHER" id="PTHR21366:SF14">
    <property type="entry name" value="GLYOXALASE DOMAIN-CONTAINING PROTEIN 5"/>
    <property type="match status" value="1"/>
</dbReference>
<dbReference type="SUPFAM" id="SSF54593">
    <property type="entry name" value="Glyoxalase/Bleomycin resistance protein/Dihydroxybiphenyl dioxygenase"/>
    <property type="match status" value="1"/>
</dbReference>
<feature type="region of interest" description="Disordered" evidence="2">
    <location>
        <begin position="182"/>
        <end position="203"/>
    </location>
</feature>
<organism evidence="4 5">
    <name type="scientific">Neoarthrinium moseri</name>
    <dbReference type="NCBI Taxonomy" id="1658444"/>
    <lineage>
        <taxon>Eukaryota</taxon>
        <taxon>Fungi</taxon>
        <taxon>Dikarya</taxon>
        <taxon>Ascomycota</taxon>
        <taxon>Pezizomycotina</taxon>
        <taxon>Sordariomycetes</taxon>
        <taxon>Xylariomycetidae</taxon>
        <taxon>Amphisphaeriales</taxon>
        <taxon>Apiosporaceae</taxon>
        <taxon>Neoarthrinium</taxon>
    </lineage>
</organism>
<dbReference type="EMBL" id="JAFIMR010000003">
    <property type="protein sequence ID" value="KAI1879824.1"/>
    <property type="molecule type" value="Genomic_DNA"/>
</dbReference>
<protein>
    <recommendedName>
        <fullName evidence="3">VOC domain-containing protein</fullName>
    </recommendedName>
</protein>
<accession>A0A9Q0AQQ0</accession>
<sequence length="203" mass="22482">MDTKPQDATASPVMSPAKLAHVVFRTSNFKPMVNFYKTFLGAHAAYENESLSFLTYDDEHHRIAIAQVPGTTPKGPATAGMDHVSFTFNTLNDLLLAYKQRKAHGILPFWSVNHGPTVSMYYLDPDGNKVETQVDVFETAEDSKAFLSSPAFAENPFGVEFKPEDWITRLENGEHERVLMKRGNVGPRGPESIPMPSVPAIEG</sequence>
<comment type="caution">
    <text evidence="4">The sequence shown here is derived from an EMBL/GenBank/DDBJ whole genome shotgun (WGS) entry which is preliminary data.</text>
</comment>